<sequence length="72" mass="8542">MNLHNCRLCKRPKEYSAFYMCNDCLLELEKVRTYIKKHPFATLEEISLATELSKETIGHIISFFPNTQIKQY</sequence>
<keyword evidence="2" id="KW-1185">Reference proteome</keyword>
<reference evidence="1" key="1">
    <citation type="journal article" date="2014" name="Int. J. Syst. Evol. Microbiol.">
        <title>Complete genome sequence of Corynebacterium casei LMG S-19264T (=DSM 44701T), isolated from a smear-ripened cheese.</title>
        <authorList>
            <consortium name="US DOE Joint Genome Institute (JGI-PGF)"/>
            <person name="Walter F."/>
            <person name="Albersmeier A."/>
            <person name="Kalinowski J."/>
            <person name="Ruckert C."/>
        </authorList>
    </citation>
    <scope>NUCLEOTIDE SEQUENCE</scope>
    <source>
        <strain evidence="1">CGMCC 1.12408</strain>
    </source>
</reference>
<protein>
    <submittedName>
        <fullName evidence="1">Uncharacterized protein</fullName>
    </submittedName>
</protein>
<reference evidence="1" key="2">
    <citation type="submission" date="2020-09" db="EMBL/GenBank/DDBJ databases">
        <authorList>
            <person name="Sun Q."/>
            <person name="Zhou Y."/>
        </authorList>
    </citation>
    <scope>NUCLEOTIDE SEQUENCE</scope>
    <source>
        <strain evidence="1">CGMCC 1.12408</strain>
    </source>
</reference>
<dbReference type="RefSeq" id="WP_188384158.1">
    <property type="nucleotide sequence ID" value="NZ_BMEY01000007.1"/>
</dbReference>
<dbReference type="Proteomes" id="UP000613512">
    <property type="component" value="Unassembled WGS sequence"/>
</dbReference>
<organism evidence="1 2">
    <name type="scientific">Ornithinibacillus halotolerans</name>
    <dbReference type="NCBI Taxonomy" id="1274357"/>
    <lineage>
        <taxon>Bacteria</taxon>
        <taxon>Bacillati</taxon>
        <taxon>Bacillota</taxon>
        <taxon>Bacilli</taxon>
        <taxon>Bacillales</taxon>
        <taxon>Bacillaceae</taxon>
        <taxon>Ornithinibacillus</taxon>
    </lineage>
</organism>
<dbReference type="EMBL" id="BMEY01000007">
    <property type="protein sequence ID" value="GGA73042.1"/>
    <property type="molecule type" value="Genomic_DNA"/>
</dbReference>
<evidence type="ECO:0000313" key="1">
    <source>
        <dbReference type="EMBL" id="GGA73042.1"/>
    </source>
</evidence>
<proteinExistence type="predicted"/>
<gene>
    <name evidence="1" type="ORF">GCM10008025_15950</name>
</gene>
<name>A0A916RY45_9BACI</name>
<evidence type="ECO:0000313" key="2">
    <source>
        <dbReference type="Proteomes" id="UP000613512"/>
    </source>
</evidence>
<comment type="caution">
    <text evidence="1">The sequence shown here is derived from an EMBL/GenBank/DDBJ whole genome shotgun (WGS) entry which is preliminary data.</text>
</comment>
<dbReference type="AlphaFoldDB" id="A0A916RY45"/>
<accession>A0A916RY45</accession>